<sequence length="334" mass="37894">MNRPKVLYAIQGTGNGHVSRARTLYPSLIKYFDVDFALVGKNSEVELPVPPVWTGRGITMEYSKSGSVSILKTLRSNSLTVFKREIEEMPVEQYDFIINDFESVSIRSAKKKRVPVFGLSHQAAVLAENAPKPTLFMPFGKWVLRWYAPFSEGLGFHFQRFDQHILPPVIREDVLLSNHRVGDKVIVYLPAFGAKKLKRVLSAMPYRFIVFHKSVKSDFSEQNLEWKPINAEKFSTELLRSKGVLCASGFELPAECLHLGISLVTIPIKGQYEQHCNAEALRQMGVHVIYKLNKTQLLLALHEALGGRRIEQGKGDVRPEVAEAIKTWWEGMRN</sequence>
<keyword evidence="1" id="KW-0808">Transferase</keyword>
<dbReference type="AlphaFoldDB" id="A0A6L3ZJD7"/>
<dbReference type="EMBL" id="WBVQ01000001">
    <property type="protein sequence ID" value="KAB2817763.1"/>
    <property type="molecule type" value="Genomic_DNA"/>
</dbReference>
<protein>
    <submittedName>
        <fullName evidence="1">Glycosyl transferase</fullName>
    </submittedName>
</protein>
<dbReference type="SUPFAM" id="SSF53756">
    <property type="entry name" value="UDP-Glycosyltransferase/glycogen phosphorylase"/>
    <property type="match status" value="1"/>
</dbReference>
<comment type="caution">
    <text evidence="1">The sequence shown here is derived from an EMBL/GenBank/DDBJ whole genome shotgun (WGS) entry which is preliminary data.</text>
</comment>
<organism evidence="1 2">
    <name type="scientific">Phaeocystidibacter marisrubri</name>
    <dbReference type="NCBI Taxonomy" id="1577780"/>
    <lineage>
        <taxon>Bacteria</taxon>
        <taxon>Pseudomonadati</taxon>
        <taxon>Bacteroidota</taxon>
        <taxon>Flavobacteriia</taxon>
        <taxon>Flavobacteriales</taxon>
        <taxon>Phaeocystidibacteraceae</taxon>
        <taxon>Phaeocystidibacter</taxon>
    </lineage>
</organism>
<accession>A0A6L3ZJD7</accession>
<dbReference type="Pfam" id="PF13528">
    <property type="entry name" value="Glyco_trans_1_3"/>
    <property type="match status" value="1"/>
</dbReference>
<dbReference type="GO" id="GO:0016740">
    <property type="term" value="F:transferase activity"/>
    <property type="evidence" value="ECO:0007669"/>
    <property type="project" value="UniProtKB-KW"/>
</dbReference>
<keyword evidence="2" id="KW-1185">Reference proteome</keyword>
<name>A0A6L3ZJD7_9FLAO</name>
<dbReference type="OrthoDB" id="9793805at2"/>
<proteinExistence type="predicted"/>
<evidence type="ECO:0000313" key="1">
    <source>
        <dbReference type="EMBL" id="KAB2817763.1"/>
    </source>
</evidence>
<reference evidence="1 2" key="1">
    <citation type="submission" date="2019-10" db="EMBL/GenBank/DDBJ databases">
        <title>Genome sequence of Phaeocystidibacter marisrubri JCM30614 (type strain).</title>
        <authorList>
            <person name="Bowman J.P."/>
        </authorList>
    </citation>
    <scope>NUCLEOTIDE SEQUENCE [LARGE SCALE GENOMIC DNA]</scope>
    <source>
        <strain evidence="1 2">JCM 30614</strain>
    </source>
</reference>
<dbReference type="Proteomes" id="UP000484164">
    <property type="component" value="Unassembled WGS sequence"/>
</dbReference>
<evidence type="ECO:0000313" key="2">
    <source>
        <dbReference type="Proteomes" id="UP000484164"/>
    </source>
</evidence>
<dbReference type="RefSeq" id="WP_151692451.1">
    <property type="nucleotide sequence ID" value="NZ_BMGX01000002.1"/>
</dbReference>
<gene>
    <name evidence="1" type="ORF">F8C82_04985</name>
</gene>